<dbReference type="RefSeq" id="WP_234612234.1">
    <property type="nucleotide sequence ID" value="NZ_CP098806.1"/>
</dbReference>
<keyword evidence="2" id="KW-0472">Membrane</keyword>
<accession>A0A9X1PAG0</accession>
<dbReference type="EMBL" id="JAJTTA010000002">
    <property type="protein sequence ID" value="MCF0039795.1"/>
    <property type="molecule type" value="Genomic_DNA"/>
</dbReference>
<gene>
    <name evidence="3" type="ORF">LXM24_06835</name>
</gene>
<comment type="caution">
    <text evidence="3">The sequence shown here is derived from an EMBL/GenBank/DDBJ whole genome shotgun (WGS) entry which is preliminary data.</text>
</comment>
<feature type="transmembrane region" description="Helical" evidence="2">
    <location>
        <begin position="28"/>
        <end position="49"/>
    </location>
</feature>
<evidence type="ECO:0000256" key="2">
    <source>
        <dbReference type="SAM" id="Phobius"/>
    </source>
</evidence>
<feature type="region of interest" description="Disordered" evidence="1">
    <location>
        <begin position="143"/>
        <end position="185"/>
    </location>
</feature>
<evidence type="ECO:0000256" key="1">
    <source>
        <dbReference type="SAM" id="MobiDB-lite"/>
    </source>
</evidence>
<dbReference type="AlphaFoldDB" id="A0A9X1PAG0"/>
<sequence length="185" mass="20518">MKFLEKTNVDAAQRDLGNGGYTVPNTTITWLSIIYIVVNITANSLNSFISGMPQRNYENRAFELKRQNFQLQALQRVLEISDEEDRRFSLELLVKTGILSDNKNGMLLDFIKQSKKIPHWSARSLELLNNYLPNQGNTYLPTGSNLQIGGAGNNTPPGNVSNNGTVNSAGSMPRSINDSANRASR</sequence>
<dbReference type="Proteomes" id="UP001139700">
    <property type="component" value="Unassembled WGS sequence"/>
</dbReference>
<proteinExistence type="predicted"/>
<evidence type="ECO:0000313" key="3">
    <source>
        <dbReference type="EMBL" id="MCF0039795.1"/>
    </source>
</evidence>
<keyword evidence="2" id="KW-1133">Transmembrane helix</keyword>
<protein>
    <submittedName>
        <fullName evidence="3">Uncharacterized protein</fullName>
    </submittedName>
</protein>
<reference evidence="3" key="1">
    <citation type="submission" date="2021-12" db="EMBL/GenBank/DDBJ databases">
        <title>Novel species in genus Dyadobacter.</title>
        <authorList>
            <person name="Ma C."/>
        </authorList>
    </citation>
    <scope>NUCLEOTIDE SEQUENCE</scope>
    <source>
        <strain evidence="3">CY399</strain>
    </source>
</reference>
<keyword evidence="2" id="KW-0812">Transmembrane</keyword>
<keyword evidence="4" id="KW-1185">Reference proteome</keyword>
<evidence type="ECO:0000313" key="4">
    <source>
        <dbReference type="Proteomes" id="UP001139700"/>
    </source>
</evidence>
<name>A0A9X1PAG0_9BACT</name>
<organism evidence="3 4">
    <name type="scientific">Dyadobacter fanqingshengii</name>
    <dbReference type="NCBI Taxonomy" id="2906443"/>
    <lineage>
        <taxon>Bacteria</taxon>
        <taxon>Pseudomonadati</taxon>
        <taxon>Bacteroidota</taxon>
        <taxon>Cytophagia</taxon>
        <taxon>Cytophagales</taxon>
        <taxon>Spirosomataceae</taxon>
        <taxon>Dyadobacter</taxon>
    </lineage>
</organism>